<evidence type="ECO:0000313" key="3">
    <source>
        <dbReference type="EMBL" id="OCX24951.1"/>
    </source>
</evidence>
<name>A0A1C2EDL8_9HYPH</name>
<accession>A0A1C2EDL8</accession>
<dbReference type="AlphaFoldDB" id="A0A1C2EDL8"/>
<dbReference type="Pfam" id="PF09917">
    <property type="entry name" value="DUF2147"/>
    <property type="match status" value="1"/>
</dbReference>
<reference evidence="3 4" key="1">
    <citation type="submission" date="2016-08" db="EMBL/GenBank/DDBJ databases">
        <title>Whole genome sequence of Mesorhizobium sp. strain UASWS1009 isolated from industrial sewage.</title>
        <authorList>
            <person name="Crovadore J."/>
            <person name="Calmin G."/>
            <person name="Chablais R."/>
            <person name="Cochard B."/>
            <person name="Lefort F."/>
        </authorList>
    </citation>
    <scope>NUCLEOTIDE SEQUENCE [LARGE SCALE GENOMIC DNA]</scope>
    <source>
        <strain evidence="3 4">UASWS1009</strain>
    </source>
</reference>
<evidence type="ECO:0000259" key="2">
    <source>
        <dbReference type="Pfam" id="PF09917"/>
    </source>
</evidence>
<dbReference type="Proteomes" id="UP000094412">
    <property type="component" value="Unassembled WGS sequence"/>
</dbReference>
<keyword evidence="1" id="KW-0732">Signal</keyword>
<dbReference type="PANTHER" id="PTHR36919:SF2">
    <property type="entry name" value="BLL6627 PROTEIN"/>
    <property type="match status" value="1"/>
</dbReference>
<proteinExistence type="predicted"/>
<dbReference type="EMBL" id="MDEO01000019">
    <property type="protein sequence ID" value="OCX24951.1"/>
    <property type="molecule type" value="Genomic_DNA"/>
</dbReference>
<evidence type="ECO:0000256" key="1">
    <source>
        <dbReference type="SAM" id="SignalP"/>
    </source>
</evidence>
<feature type="domain" description="DUF2147" evidence="2">
    <location>
        <begin position="29"/>
        <end position="123"/>
    </location>
</feature>
<comment type="caution">
    <text evidence="3">The sequence shown here is derived from an EMBL/GenBank/DDBJ whole genome shotgun (WGS) entry which is preliminary data.</text>
</comment>
<gene>
    <name evidence="3" type="ORF">QV13_01155</name>
</gene>
<dbReference type="RefSeq" id="WP_065996666.1">
    <property type="nucleotide sequence ID" value="NZ_MDEO01000019.1"/>
</dbReference>
<sequence length="128" mass="13882">MMMRRIAALCYISLAGCSALAAQERSPDGVWLRDDGNARVRIAPCGSKLCATNLWIKDTSKGEEVGDRLVMSLDRKSDSELTGTAYDPKRQKTYRITVIVNSTSLTTRGCILGGLLCRGVNWTPAKGG</sequence>
<dbReference type="PANTHER" id="PTHR36919">
    <property type="entry name" value="BLR1215 PROTEIN"/>
    <property type="match status" value="1"/>
</dbReference>
<keyword evidence="4" id="KW-1185">Reference proteome</keyword>
<dbReference type="PROSITE" id="PS51257">
    <property type="entry name" value="PROKAR_LIPOPROTEIN"/>
    <property type="match status" value="1"/>
</dbReference>
<dbReference type="STRING" id="1566387.QV13_01155"/>
<dbReference type="InterPro" id="IPR019223">
    <property type="entry name" value="DUF2147"/>
</dbReference>
<organism evidence="3 4">
    <name type="scientific">Mesorhizobium hungaricum</name>
    <dbReference type="NCBI Taxonomy" id="1566387"/>
    <lineage>
        <taxon>Bacteria</taxon>
        <taxon>Pseudomonadati</taxon>
        <taxon>Pseudomonadota</taxon>
        <taxon>Alphaproteobacteria</taxon>
        <taxon>Hyphomicrobiales</taxon>
        <taxon>Phyllobacteriaceae</taxon>
        <taxon>Mesorhizobium</taxon>
    </lineage>
</organism>
<dbReference type="Gene3D" id="2.40.128.520">
    <property type="match status" value="1"/>
</dbReference>
<evidence type="ECO:0000313" key="4">
    <source>
        <dbReference type="Proteomes" id="UP000094412"/>
    </source>
</evidence>
<protein>
    <recommendedName>
        <fullName evidence="2">DUF2147 domain-containing protein</fullName>
    </recommendedName>
</protein>
<feature type="chain" id="PRO_5008660453" description="DUF2147 domain-containing protein" evidence="1">
    <location>
        <begin position="22"/>
        <end position="128"/>
    </location>
</feature>
<feature type="signal peptide" evidence="1">
    <location>
        <begin position="1"/>
        <end position="21"/>
    </location>
</feature>